<evidence type="ECO:0000256" key="4">
    <source>
        <dbReference type="ARBA" id="ARBA00022989"/>
    </source>
</evidence>
<proteinExistence type="predicted"/>
<dbReference type="Pfam" id="PF08376">
    <property type="entry name" value="NIT"/>
    <property type="match status" value="1"/>
</dbReference>
<dbReference type="Pfam" id="PF00211">
    <property type="entry name" value="Guanylate_cyc"/>
    <property type="match status" value="1"/>
</dbReference>
<feature type="domain" description="Guanylate cyclase" evidence="8">
    <location>
        <begin position="353"/>
        <end position="483"/>
    </location>
</feature>
<dbReference type="InterPro" id="IPR050401">
    <property type="entry name" value="Cyclic_nucleotide_synthase"/>
</dbReference>
<dbReference type="GO" id="GO:0001653">
    <property type="term" value="F:peptide receptor activity"/>
    <property type="evidence" value="ECO:0007669"/>
    <property type="project" value="TreeGrafter"/>
</dbReference>
<evidence type="ECO:0000313" key="10">
    <source>
        <dbReference type="Proteomes" id="UP001209878"/>
    </source>
</evidence>
<dbReference type="GO" id="GO:0004383">
    <property type="term" value="F:guanylate cyclase activity"/>
    <property type="evidence" value="ECO:0007669"/>
    <property type="project" value="TreeGrafter"/>
</dbReference>
<dbReference type="EMBL" id="JAODUO010001150">
    <property type="protein sequence ID" value="KAK2170483.1"/>
    <property type="molecule type" value="Genomic_DNA"/>
</dbReference>
<reference evidence="9" key="1">
    <citation type="journal article" date="2023" name="Mol. Biol. Evol.">
        <title>Third-Generation Sequencing Reveals the Adaptive Role of the Epigenome in Three Deep-Sea Polychaetes.</title>
        <authorList>
            <person name="Perez M."/>
            <person name="Aroh O."/>
            <person name="Sun Y."/>
            <person name="Lan Y."/>
            <person name="Juniper S.K."/>
            <person name="Young C.R."/>
            <person name="Angers B."/>
            <person name="Qian P.Y."/>
        </authorList>
    </citation>
    <scope>NUCLEOTIDE SEQUENCE</scope>
    <source>
        <strain evidence="9">R07B-5</strain>
    </source>
</reference>
<evidence type="ECO:0000259" key="8">
    <source>
        <dbReference type="PROSITE" id="PS50125"/>
    </source>
</evidence>
<dbReference type="AlphaFoldDB" id="A0AAD9NJ59"/>
<keyword evidence="3" id="KW-0547">Nucleotide-binding</keyword>
<keyword evidence="6" id="KW-0456">Lyase</keyword>
<dbReference type="Proteomes" id="UP001209878">
    <property type="component" value="Unassembled WGS sequence"/>
</dbReference>
<dbReference type="Gene3D" id="3.30.70.1230">
    <property type="entry name" value="Nucleotide cyclase"/>
    <property type="match status" value="1"/>
</dbReference>
<keyword evidence="4 7" id="KW-1133">Transmembrane helix</keyword>
<name>A0AAD9NJ59_RIDPI</name>
<dbReference type="GO" id="GO:0005886">
    <property type="term" value="C:plasma membrane"/>
    <property type="evidence" value="ECO:0007669"/>
    <property type="project" value="TreeGrafter"/>
</dbReference>
<keyword evidence="10" id="KW-1185">Reference proteome</keyword>
<gene>
    <name evidence="9" type="ORF">NP493_1151g00043</name>
</gene>
<evidence type="ECO:0000256" key="1">
    <source>
        <dbReference type="ARBA" id="ARBA00004370"/>
    </source>
</evidence>
<keyword evidence="2 7" id="KW-0812">Transmembrane</keyword>
<dbReference type="InterPro" id="IPR001054">
    <property type="entry name" value="A/G_cyclase"/>
</dbReference>
<keyword evidence="5 7" id="KW-0472">Membrane</keyword>
<evidence type="ECO:0000256" key="5">
    <source>
        <dbReference type="ARBA" id="ARBA00023136"/>
    </source>
</evidence>
<dbReference type="SMART" id="SM00044">
    <property type="entry name" value="CYCc"/>
    <property type="match status" value="1"/>
</dbReference>
<comment type="caution">
    <text evidence="9">The sequence shown here is derived from an EMBL/GenBank/DDBJ whole genome shotgun (WGS) entry which is preliminary data.</text>
</comment>
<dbReference type="SUPFAM" id="SSF55073">
    <property type="entry name" value="Nucleotide cyclase"/>
    <property type="match status" value="1"/>
</dbReference>
<sequence length="560" mass="63692">MIVLSIVTKSVTRQEAKVVSFSVETNKAIHDIVLERALTAYYLAVPDVNTKRKLVAQYVNTDQDIAKLSAWPRLTRKRDHRFMTKNAFQQHLRLHRFNIKSDADEEERVYTELIDHLTHWFDVTVKGVNTGVMWQELVVIFDIIRSKLSIGLSLVYGINYFARGGFETRDNYIGFMKERVKANRSLSSALQFAGVAGERYRQFTEEADRLSLLHRIENAKMDNVTLEPNAALCTQVFVNITLYVNELMKMESAIQISVIERVRRLVWQNSMNMIGLIAINALTVLFSALIVTFVVSFVNDFQIAIMQLMKTNEALNDAKRKTTSVLVNMFPGVVVNKLQQQQSAGMEHFVEVTVLFADMVGFTTISCLSTPEQVYNMLNFLFTYFDDLIKRRDVFKVQTIGDAYVVASGVPVPNGKKHVTEIALLALDFRGDLNKLEIPHMSGVNYNLRIGMATGSVLAGVVDKKTPRYCLLGDTMQRAVHLEETGEGELGFLSRRHRCDCGGKQHVQNLLQFLWECVCVCVCVVRACVRACVRTYVPSAQHTHMHRYIRTTYTHVCMCV</sequence>
<dbReference type="InterPro" id="IPR029787">
    <property type="entry name" value="Nucleotide_cyclase"/>
</dbReference>
<dbReference type="CDD" id="cd07302">
    <property type="entry name" value="CHD"/>
    <property type="match status" value="1"/>
</dbReference>
<evidence type="ECO:0000256" key="3">
    <source>
        <dbReference type="ARBA" id="ARBA00022741"/>
    </source>
</evidence>
<organism evidence="9 10">
    <name type="scientific">Ridgeia piscesae</name>
    <name type="common">Tubeworm</name>
    <dbReference type="NCBI Taxonomy" id="27915"/>
    <lineage>
        <taxon>Eukaryota</taxon>
        <taxon>Metazoa</taxon>
        <taxon>Spiralia</taxon>
        <taxon>Lophotrochozoa</taxon>
        <taxon>Annelida</taxon>
        <taxon>Polychaeta</taxon>
        <taxon>Sedentaria</taxon>
        <taxon>Canalipalpata</taxon>
        <taxon>Sabellida</taxon>
        <taxon>Siboglinidae</taxon>
        <taxon>Ridgeia</taxon>
    </lineage>
</organism>
<protein>
    <recommendedName>
        <fullName evidence="8">Guanylate cyclase domain-containing protein</fullName>
    </recommendedName>
</protein>
<dbReference type="PANTHER" id="PTHR11920">
    <property type="entry name" value="GUANYLYL CYCLASE"/>
    <property type="match status" value="1"/>
</dbReference>
<dbReference type="GO" id="GO:0000166">
    <property type="term" value="F:nucleotide binding"/>
    <property type="evidence" value="ECO:0007669"/>
    <property type="project" value="UniProtKB-KW"/>
</dbReference>
<feature type="transmembrane region" description="Helical" evidence="7">
    <location>
        <begin position="273"/>
        <end position="298"/>
    </location>
</feature>
<evidence type="ECO:0000256" key="6">
    <source>
        <dbReference type="ARBA" id="ARBA00023239"/>
    </source>
</evidence>
<dbReference type="PANTHER" id="PTHR11920:SF501">
    <property type="entry name" value="GUANYLATE CYCLASE 32E"/>
    <property type="match status" value="1"/>
</dbReference>
<evidence type="ECO:0000256" key="7">
    <source>
        <dbReference type="SAM" id="Phobius"/>
    </source>
</evidence>
<dbReference type="GO" id="GO:0004016">
    <property type="term" value="F:adenylate cyclase activity"/>
    <property type="evidence" value="ECO:0007669"/>
    <property type="project" value="TreeGrafter"/>
</dbReference>
<accession>A0AAD9NJ59</accession>
<dbReference type="GO" id="GO:0035556">
    <property type="term" value="P:intracellular signal transduction"/>
    <property type="evidence" value="ECO:0007669"/>
    <property type="project" value="InterPro"/>
</dbReference>
<dbReference type="PROSITE" id="PS50125">
    <property type="entry name" value="GUANYLATE_CYCLASE_2"/>
    <property type="match status" value="1"/>
</dbReference>
<evidence type="ECO:0000313" key="9">
    <source>
        <dbReference type="EMBL" id="KAK2170483.1"/>
    </source>
</evidence>
<comment type="subcellular location">
    <subcellularLocation>
        <location evidence="1">Membrane</location>
    </subcellularLocation>
</comment>
<dbReference type="GO" id="GO:0007168">
    <property type="term" value="P:receptor guanylyl cyclase signaling pathway"/>
    <property type="evidence" value="ECO:0007669"/>
    <property type="project" value="TreeGrafter"/>
</dbReference>
<evidence type="ECO:0000256" key="2">
    <source>
        <dbReference type="ARBA" id="ARBA00022692"/>
    </source>
</evidence>
<dbReference type="InterPro" id="IPR013587">
    <property type="entry name" value="Nitrate/nitrite_sensing"/>
</dbReference>